<dbReference type="AlphaFoldDB" id="W4PBV2"/>
<accession>W4PBV2</accession>
<gene>
    <name evidence="1" type="ORF">JCM6292_3100</name>
</gene>
<protein>
    <submittedName>
        <fullName evidence="1">Uncharacterized protein</fullName>
    </submittedName>
</protein>
<evidence type="ECO:0000313" key="1">
    <source>
        <dbReference type="EMBL" id="GAE16639.1"/>
    </source>
</evidence>
<reference evidence="1 2" key="1">
    <citation type="journal article" date="2014" name="Genome Announc.">
        <title>Draft Genome Sequences of Three Strains of Bacteroides pyogenes Isolated from a Cat and Swine.</title>
        <authorList>
            <person name="Sakamoto M."/>
            <person name="Oshima K."/>
            <person name="Suda W."/>
            <person name="Kitamura K."/>
            <person name="Iida T."/>
            <person name="Hattori M."/>
            <person name="Ohkuma M."/>
        </authorList>
    </citation>
    <scope>NUCLEOTIDE SEQUENCE [LARGE SCALE GENOMIC DNA]</scope>
    <source>
        <strain evidence="1 2">JCM 6292</strain>
    </source>
</reference>
<evidence type="ECO:0000313" key="2">
    <source>
        <dbReference type="Proteomes" id="UP000018861"/>
    </source>
</evidence>
<organism evidence="1 2">
    <name type="scientific">Bacteroides pyogenes JCM 6292</name>
    <dbReference type="NCBI Taxonomy" id="1235809"/>
    <lineage>
        <taxon>Bacteria</taxon>
        <taxon>Pseudomonadati</taxon>
        <taxon>Bacteroidota</taxon>
        <taxon>Bacteroidia</taxon>
        <taxon>Bacteroidales</taxon>
        <taxon>Bacteroidaceae</taxon>
        <taxon>Bacteroides</taxon>
    </lineage>
</organism>
<dbReference type="Proteomes" id="UP000018861">
    <property type="component" value="Unassembled WGS sequence"/>
</dbReference>
<name>W4PBV2_9BACE</name>
<sequence length="55" mass="5977">MGAVFGKNNAKLSVISKYKRIDGSDFSDSTKENIEDGQKFMSMGLMAGVRKSIST</sequence>
<dbReference type="EMBL" id="BAIQ01000039">
    <property type="protein sequence ID" value="GAE16639.1"/>
    <property type="molecule type" value="Genomic_DNA"/>
</dbReference>
<comment type="caution">
    <text evidence="1">The sequence shown here is derived from an EMBL/GenBank/DDBJ whole genome shotgun (WGS) entry which is preliminary data.</text>
</comment>
<proteinExistence type="predicted"/>